<organism evidence="2 3">
    <name type="scientific">Streptomyces sp. 900105245</name>
    <dbReference type="NCBI Taxonomy" id="3154379"/>
    <lineage>
        <taxon>Bacteria</taxon>
        <taxon>Bacillati</taxon>
        <taxon>Actinomycetota</taxon>
        <taxon>Actinomycetes</taxon>
        <taxon>Kitasatosporales</taxon>
        <taxon>Streptomycetaceae</taxon>
        <taxon>Streptomyces</taxon>
    </lineage>
</organism>
<sequence length="68" mass="8424">MEDERLEEYRRQARLREQDDDRRRRKVLADLRLQEQEQQAQEEARLTEAPRAEERYALLPRHSYTGIR</sequence>
<protein>
    <submittedName>
        <fullName evidence="2">Uncharacterized protein</fullName>
    </submittedName>
</protein>
<gene>
    <name evidence="2" type="ORF">ABT272_28740</name>
</gene>
<feature type="region of interest" description="Disordered" evidence="1">
    <location>
        <begin position="34"/>
        <end position="54"/>
    </location>
</feature>
<evidence type="ECO:0000313" key="2">
    <source>
        <dbReference type="EMBL" id="MER6431682.1"/>
    </source>
</evidence>
<accession>A0ABV1UD96</accession>
<feature type="compositionally biased region" description="Basic and acidic residues" evidence="1">
    <location>
        <begin position="42"/>
        <end position="54"/>
    </location>
</feature>
<dbReference type="EMBL" id="JBEPAZ010000031">
    <property type="protein sequence ID" value="MER6431682.1"/>
    <property type="molecule type" value="Genomic_DNA"/>
</dbReference>
<dbReference type="Proteomes" id="UP001470023">
    <property type="component" value="Unassembled WGS sequence"/>
</dbReference>
<name>A0ABV1UD96_9ACTN</name>
<comment type="caution">
    <text evidence="2">The sequence shown here is derived from an EMBL/GenBank/DDBJ whole genome shotgun (WGS) entry which is preliminary data.</text>
</comment>
<proteinExistence type="predicted"/>
<reference evidence="2 3" key="1">
    <citation type="submission" date="2024-06" db="EMBL/GenBank/DDBJ databases">
        <title>The Natural Products Discovery Center: Release of the First 8490 Sequenced Strains for Exploring Actinobacteria Biosynthetic Diversity.</title>
        <authorList>
            <person name="Kalkreuter E."/>
            <person name="Kautsar S.A."/>
            <person name="Yang D."/>
            <person name="Bader C.D."/>
            <person name="Teijaro C.N."/>
            <person name="Fluegel L."/>
            <person name="Davis C.M."/>
            <person name="Simpson J.R."/>
            <person name="Lauterbach L."/>
            <person name="Steele A.D."/>
            <person name="Gui C."/>
            <person name="Meng S."/>
            <person name="Li G."/>
            <person name="Viehrig K."/>
            <person name="Ye F."/>
            <person name="Su P."/>
            <person name="Kiefer A.F."/>
            <person name="Nichols A."/>
            <person name="Cepeda A.J."/>
            <person name="Yan W."/>
            <person name="Fan B."/>
            <person name="Jiang Y."/>
            <person name="Adhikari A."/>
            <person name="Zheng C.-J."/>
            <person name="Schuster L."/>
            <person name="Cowan T.M."/>
            <person name="Smanski M.J."/>
            <person name="Chevrette M.G."/>
            <person name="De Carvalho L.P.S."/>
            <person name="Shen B."/>
        </authorList>
    </citation>
    <scope>NUCLEOTIDE SEQUENCE [LARGE SCALE GENOMIC DNA]</scope>
    <source>
        <strain evidence="2 3">NPDC001166</strain>
    </source>
</reference>
<evidence type="ECO:0000313" key="3">
    <source>
        <dbReference type="Proteomes" id="UP001470023"/>
    </source>
</evidence>
<dbReference type="RefSeq" id="WP_352064720.1">
    <property type="nucleotide sequence ID" value="NZ_JBEPAZ010000031.1"/>
</dbReference>
<keyword evidence="3" id="KW-1185">Reference proteome</keyword>
<evidence type="ECO:0000256" key="1">
    <source>
        <dbReference type="SAM" id="MobiDB-lite"/>
    </source>
</evidence>